<evidence type="ECO:0008006" key="7">
    <source>
        <dbReference type="Google" id="ProtNLM"/>
    </source>
</evidence>
<dbReference type="PANTHER" id="PTHR30093:SF44">
    <property type="entry name" value="TYPE II SECRETION SYSTEM CORE PROTEIN G"/>
    <property type="match status" value="1"/>
</dbReference>
<comment type="caution">
    <text evidence="6">The sequence shown here is derived from an EMBL/GenBank/DDBJ whole genome shotgun (WGS) entry which is preliminary data.</text>
</comment>
<gene>
    <name evidence="6" type="ORF">LCGC14_2669920</name>
</gene>
<accession>A0A0F9CGA0</accession>
<dbReference type="EMBL" id="LAZR01046787">
    <property type="protein sequence ID" value="KKK95726.1"/>
    <property type="molecule type" value="Genomic_DNA"/>
</dbReference>
<dbReference type="InterPro" id="IPR000983">
    <property type="entry name" value="Bac_GSPG_pilin"/>
</dbReference>
<keyword evidence="4" id="KW-1133">Transmembrane helix</keyword>
<name>A0A0F9CGA0_9ZZZZ</name>
<proteinExistence type="predicted"/>
<dbReference type="Gene3D" id="3.30.700.10">
    <property type="entry name" value="Glycoprotein, Type 4 Pilin"/>
    <property type="match status" value="1"/>
</dbReference>
<keyword evidence="3" id="KW-0812">Transmembrane</keyword>
<protein>
    <recommendedName>
        <fullName evidence="7">Type II secretion system protein GspG C-terminal domain-containing protein</fullName>
    </recommendedName>
</protein>
<organism evidence="6">
    <name type="scientific">marine sediment metagenome</name>
    <dbReference type="NCBI Taxonomy" id="412755"/>
    <lineage>
        <taxon>unclassified sequences</taxon>
        <taxon>metagenomes</taxon>
        <taxon>ecological metagenomes</taxon>
    </lineage>
</organism>
<dbReference type="InterPro" id="IPR045584">
    <property type="entry name" value="Pilin-like"/>
</dbReference>
<dbReference type="GO" id="GO:0015628">
    <property type="term" value="P:protein secretion by the type II secretion system"/>
    <property type="evidence" value="ECO:0007669"/>
    <property type="project" value="InterPro"/>
</dbReference>
<comment type="subcellular location">
    <subcellularLocation>
        <location evidence="1">Membrane</location>
        <topology evidence="1">Single-pass membrane protein</topology>
    </subcellularLocation>
</comment>
<evidence type="ECO:0000256" key="3">
    <source>
        <dbReference type="ARBA" id="ARBA00022692"/>
    </source>
</evidence>
<keyword evidence="5" id="KW-0472">Membrane</keyword>
<evidence type="ECO:0000313" key="6">
    <source>
        <dbReference type="EMBL" id="KKK95726.1"/>
    </source>
</evidence>
<dbReference type="GO" id="GO:0015627">
    <property type="term" value="C:type II protein secretion system complex"/>
    <property type="evidence" value="ECO:0007669"/>
    <property type="project" value="InterPro"/>
</dbReference>
<evidence type="ECO:0000256" key="1">
    <source>
        <dbReference type="ARBA" id="ARBA00004167"/>
    </source>
</evidence>
<dbReference type="GO" id="GO:0016020">
    <property type="term" value="C:membrane"/>
    <property type="evidence" value="ECO:0007669"/>
    <property type="project" value="UniProtKB-SubCell"/>
</dbReference>
<dbReference type="PANTHER" id="PTHR30093">
    <property type="entry name" value="GENERAL SECRETION PATHWAY PROTEIN G"/>
    <property type="match status" value="1"/>
</dbReference>
<dbReference type="SUPFAM" id="SSF54523">
    <property type="entry name" value="Pili subunits"/>
    <property type="match status" value="1"/>
</dbReference>
<keyword evidence="2" id="KW-0488">Methylation</keyword>
<dbReference type="PRINTS" id="PR00813">
    <property type="entry name" value="BCTERIALGSPG"/>
</dbReference>
<evidence type="ECO:0000256" key="2">
    <source>
        <dbReference type="ARBA" id="ARBA00022481"/>
    </source>
</evidence>
<sequence>MDCSNRIRGFTLKELVVVLASIALLIAVLVPSLSHATELYRHVSCLSRMAQISTALSMYSQDYNGLIPGTYPYGSVVDSGGSGITWPSWTALLVTLPDEAWYTDPDYLSSGTPWGPPVDYLDSPELLNCPQDETPRDIWAQIVNGSYGINAPMRNSPSGGHGSFYDLSATKVPDQMYLVFCNLNDGGGLYHDQTYAIVRDYSYFLANPVRAWTPALRHPYGQATHVMYHDGSVRSLDWTEIRVYEGYDEGLSPKGPWLNGDEMTDFHDIPAYELDTIM</sequence>
<feature type="non-terminal residue" evidence="6">
    <location>
        <position position="278"/>
    </location>
</feature>
<evidence type="ECO:0000256" key="4">
    <source>
        <dbReference type="ARBA" id="ARBA00022989"/>
    </source>
</evidence>
<dbReference type="AlphaFoldDB" id="A0A0F9CGA0"/>
<reference evidence="6" key="1">
    <citation type="journal article" date="2015" name="Nature">
        <title>Complex archaea that bridge the gap between prokaryotes and eukaryotes.</title>
        <authorList>
            <person name="Spang A."/>
            <person name="Saw J.H."/>
            <person name="Jorgensen S.L."/>
            <person name="Zaremba-Niedzwiedzka K."/>
            <person name="Martijn J."/>
            <person name="Lind A.E."/>
            <person name="van Eijk R."/>
            <person name="Schleper C."/>
            <person name="Guy L."/>
            <person name="Ettema T.J."/>
        </authorList>
    </citation>
    <scope>NUCLEOTIDE SEQUENCE</scope>
</reference>
<evidence type="ECO:0000256" key="5">
    <source>
        <dbReference type="ARBA" id="ARBA00023136"/>
    </source>
</evidence>